<gene>
    <name evidence="1" type="ORF">EAG_07088</name>
</gene>
<sequence>MRLEANGYERKRERNEAGVGFRAWASIRGPAIPMWEKCVPCDVDEEENLPRVPGIDLTSQSESSFERPTVFMRHQSTLTICQSYDKFQTNIERCKIWIAIADPVYLPPLSSADAWSRKRLRSPALLVSRGHGVPIRLHVLCRGGGWSPSHTKCPSYEECCVPRSLHDDPLLTVVIFGGIYKLTYKRFGVLIIDGINYVTCPARFIATSACNELNAMRLWSNLPQMDAGPGLRWAPQVYKDFHLDMFFDVSIAAYNKIDRLSGLCTTGTNGCVTRIGCIIFVLNYLLG</sequence>
<proteinExistence type="predicted"/>
<dbReference type="EMBL" id="GL440062">
    <property type="protein sequence ID" value="EFN66344.1"/>
    <property type="molecule type" value="Genomic_DNA"/>
</dbReference>
<accession>E2AJR0</accession>
<dbReference type="AlphaFoldDB" id="E2AJR0"/>
<dbReference type="Proteomes" id="UP000000311">
    <property type="component" value="Unassembled WGS sequence"/>
</dbReference>
<evidence type="ECO:0000313" key="1">
    <source>
        <dbReference type="EMBL" id="EFN66344.1"/>
    </source>
</evidence>
<protein>
    <submittedName>
        <fullName evidence="1">Uncharacterized protein</fullName>
    </submittedName>
</protein>
<dbReference type="InParanoid" id="E2AJR0"/>
<reference evidence="1 2" key="1">
    <citation type="journal article" date="2010" name="Science">
        <title>Genomic comparison of the ants Camponotus floridanus and Harpegnathos saltator.</title>
        <authorList>
            <person name="Bonasio R."/>
            <person name="Zhang G."/>
            <person name="Ye C."/>
            <person name="Mutti N.S."/>
            <person name="Fang X."/>
            <person name="Qin N."/>
            <person name="Donahue G."/>
            <person name="Yang P."/>
            <person name="Li Q."/>
            <person name="Li C."/>
            <person name="Zhang P."/>
            <person name="Huang Z."/>
            <person name="Berger S.L."/>
            <person name="Reinberg D."/>
            <person name="Wang J."/>
            <person name="Liebig J."/>
        </authorList>
    </citation>
    <scope>NUCLEOTIDE SEQUENCE [LARGE SCALE GENOMIC DNA]</scope>
    <source>
        <strain evidence="2">C129</strain>
    </source>
</reference>
<keyword evidence="2" id="KW-1185">Reference proteome</keyword>
<evidence type="ECO:0000313" key="2">
    <source>
        <dbReference type="Proteomes" id="UP000000311"/>
    </source>
</evidence>
<name>E2AJR0_CAMFO</name>
<organism evidence="2">
    <name type="scientific">Camponotus floridanus</name>
    <name type="common">Florida carpenter ant</name>
    <dbReference type="NCBI Taxonomy" id="104421"/>
    <lineage>
        <taxon>Eukaryota</taxon>
        <taxon>Metazoa</taxon>
        <taxon>Ecdysozoa</taxon>
        <taxon>Arthropoda</taxon>
        <taxon>Hexapoda</taxon>
        <taxon>Insecta</taxon>
        <taxon>Pterygota</taxon>
        <taxon>Neoptera</taxon>
        <taxon>Endopterygota</taxon>
        <taxon>Hymenoptera</taxon>
        <taxon>Apocrita</taxon>
        <taxon>Aculeata</taxon>
        <taxon>Formicoidea</taxon>
        <taxon>Formicidae</taxon>
        <taxon>Formicinae</taxon>
        <taxon>Camponotus</taxon>
    </lineage>
</organism>